<dbReference type="CDD" id="cd24036">
    <property type="entry name" value="ASKHA_NBD_BcrAD_BadFG_HgdC_HadI"/>
    <property type="match status" value="1"/>
</dbReference>
<keyword evidence="7" id="KW-1185">Reference proteome</keyword>
<accession>A0A4V6R3M8</accession>
<dbReference type="Gene3D" id="3.30.420.40">
    <property type="match status" value="2"/>
</dbReference>
<dbReference type="GO" id="GO:0051536">
    <property type="term" value="F:iron-sulfur cluster binding"/>
    <property type="evidence" value="ECO:0007669"/>
    <property type="project" value="UniProtKB-KW"/>
</dbReference>
<evidence type="ECO:0000313" key="6">
    <source>
        <dbReference type="EMBL" id="TGU72682.1"/>
    </source>
</evidence>
<feature type="domain" description="ATPase BadF/BadG/BcrA/BcrD type" evidence="5">
    <location>
        <begin position="5"/>
        <end position="250"/>
    </location>
</feature>
<dbReference type="InterPro" id="IPR051805">
    <property type="entry name" value="Dehydratase_Activator_Redct"/>
</dbReference>
<dbReference type="PANTHER" id="PTHR32329:SF2">
    <property type="entry name" value="BIFUNCTIONAL PROTEIN [INCLUDES 2-HYDROXYACYL-COA DEHYDRATASE (N-TER) AND ITS ACTIVATOR DOMAIN (C_TERM)"/>
    <property type="match status" value="1"/>
</dbReference>
<comment type="cofactor">
    <cofactor evidence="1">
        <name>[4Fe-4S] cluster</name>
        <dbReference type="ChEBI" id="CHEBI:49883"/>
    </cofactor>
</comment>
<dbReference type="Proteomes" id="UP000306416">
    <property type="component" value="Unassembled WGS sequence"/>
</dbReference>
<dbReference type="RefSeq" id="WP_135870156.1">
    <property type="nucleotide sequence ID" value="NZ_SRSC01000002.1"/>
</dbReference>
<keyword evidence="2" id="KW-0479">Metal-binding</keyword>
<evidence type="ECO:0000256" key="3">
    <source>
        <dbReference type="ARBA" id="ARBA00023004"/>
    </source>
</evidence>
<comment type="caution">
    <text evidence="6">The sequence shown here is derived from an EMBL/GenBank/DDBJ whole genome shotgun (WGS) entry which is preliminary data.</text>
</comment>
<reference evidence="6 7" key="1">
    <citation type="submission" date="2019-04" db="EMBL/GenBank/DDBJ databases">
        <title>Geobacter oryzae sp. nov., ferric-reducing bacteria isolated from paddy soil.</title>
        <authorList>
            <person name="Xu Z."/>
            <person name="Masuda Y."/>
            <person name="Itoh H."/>
            <person name="Senoo K."/>
        </authorList>
    </citation>
    <scope>NUCLEOTIDE SEQUENCE [LARGE SCALE GENOMIC DNA]</scope>
    <source>
        <strain evidence="6 7">Red111</strain>
    </source>
</reference>
<evidence type="ECO:0000313" key="7">
    <source>
        <dbReference type="Proteomes" id="UP000306416"/>
    </source>
</evidence>
<name>A0A4V6R3M8_9BACT</name>
<dbReference type="AlphaFoldDB" id="A0A4V6R3M8"/>
<dbReference type="GO" id="GO:0046872">
    <property type="term" value="F:metal ion binding"/>
    <property type="evidence" value="ECO:0007669"/>
    <property type="project" value="UniProtKB-KW"/>
</dbReference>
<dbReference type="Pfam" id="PF01869">
    <property type="entry name" value="BcrAD_BadFG"/>
    <property type="match status" value="1"/>
</dbReference>
<gene>
    <name evidence="6" type="ORF">E4633_10305</name>
</gene>
<protein>
    <submittedName>
        <fullName evidence="6">2-hydroxyglutaryl-CoA dehydratase</fullName>
    </submittedName>
</protein>
<dbReference type="InterPro" id="IPR002731">
    <property type="entry name" value="ATPase_BadF"/>
</dbReference>
<dbReference type="SUPFAM" id="SSF53067">
    <property type="entry name" value="Actin-like ATPase domain"/>
    <property type="match status" value="1"/>
</dbReference>
<evidence type="ECO:0000256" key="1">
    <source>
        <dbReference type="ARBA" id="ARBA00001966"/>
    </source>
</evidence>
<evidence type="ECO:0000256" key="2">
    <source>
        <dbReference type="ARBA" id="ARBA00022723"/>
    </source>
</evidence>
<dbReference type="EMBL" id="SRSC01000002">
    <property type="protein sequence ID" value="TGU72682.1"/>
    <property type="molecule type" value="Genomic_DNA"/>
</dbReference>
<proteinExistence type="predicted"/>
<evidence type="ECO:0000256" key="4">
    <source>
        <dbReference type="ARBA" id="ARBA00023014"/>
    </source>
</evidence>
<evidence type="ECO:0000259" key="5">
    <source>
        <dbReference type="Pfam" id="PF01869"/>
    </source>
</evidence>
<dbReference type="InterPro" id="IPR043129">
    <property type="entry name" value="ATPase_NBD"/>
</dbReference>
<dbReference type="NCBIfam" id="TIGR00241">
    <property type="entry name" value="CoA_E_activ"/>
    <property type="match status" value="1"/>
</dbReference>
<dbReference type="InterPro" id="IPR008275">
    <property type="entry name" value="CoA_E_activase_dom"/>
</dbReference>
<dbReference type="PANTHER" id="PTHR32329">
    <property type="entry name" value="BIFUNCTIONAL PROTEIN [INCLUDES 2-HYDROXYACYL-COA DEHYDRATASE (N-TER) AND ITS ACTIVATOR DOMAIN (C_TERM)-RELATED"/>
    <property type="match status" value="1"/>
</dbReference>
<organism evidence="6 7">
    <name type="scientific">Geomonas terrae</name>
    <dbReference type="NCBI Taxonomy" id="2562681"/>
    <lineage>
        <taxon>Bacteria</taxon>
        <taxon>Pseudomonadati</taxon>
        <taxon>Thermodesulfobacteriota</taxon>
        <taxon>Desulfuromonadia</taxon>
        <taxon>Geobacterales</taxon>
        <taxon>Geobacteraceae</taxon>
        <taxon>Geomonas</taxon>
    </lineage>
</organism>
<keyword evidence="3" id="KW-0408">Iron</keyword>
<keyword evidence="4" id="KW-0411">Iron-sulfur</keyword>
<sequence length="253" mass="25303">MIAAGIDIGSTGTKAVLFDGEIRATAVVPTGWDPAGAGLAAFRQALDAAGIAEGAVGRVVGTGYGRVSLPLFDKKVTEITCHARGAHFLHPETRTVLDIGGQDSKVISVDAGGKVVEFAMNDKCAAGTGRFLQVMAGVLGLSLEELGLIAAGAEPARISSMCAVFAESEIIGLLAQGVDKGRIAAGVFHAIATRVQGLAGKVSVSGDITFSGGVALNPAICRAIGSGLAVEIRVPAAPQLVGALGAALVGYEA</sequence>